<gene>
    <name evidence="1" type="ORF">BV25DRAFT_30487</name>
</gene>
<proteinExistence type="predicted"/>
<reference evidence="1" key="2">
    <citation type="journal article" date="2022" name="New Phytol.">
        <title>Evolutionary transition to the ectomycorrhizal habit in the genomes of a hyperdiverse lineage of mushroom-forming fungi.</title>
        <authorList>
            <person name="Looney B."/>
            <person name="Miyauchi S."/>
            <person name="Morin E."/>
            <person name="Drula E."/>
            <person name="Courty P.E."/>
            <person name="Kohler A."/>
            <person name="Kuo A."/>
            <person name="LaButti K."/>
            <person name="Pangilinan J."/>
            <person name="Lipzen A."/>
            <person name="Riley R."/>
            <person name="Andreopoulos W."/>
            <person name="He G."/>
            <person name="Johnson J."/>
            <person name="Nolan M."/>
            <person name="Tritt A."/>
            <person name="Barry K.W."/>
            <person name="Grigoriev I.V."/>
            <person name="Nagy L.G."/>
            <person name="Hibbett D."/>
            <person name="Henrissat B."/>
            <person name="Matheny P.B."/>
            <person name="Labbe J."/>
            <person name="Martin F.M."/>
        </authorList>
    </citation>
    <scope>NUCLEOTIDE SEQUENCE</scope>
    <source>
        <strain evidence="1">HHB10654</strain>
    </source>
</reference>
<accession>A0ACB8TJU6</accession>
<protein>
    <submittedName>
        <fullName evidence="1">Uncharacterized protein</fullName>
    </submittedName>
</protein>
<reference evidence="1" key="1">
    <citation type="submission" date="2021-03" db="EMBL/GenBank/DDBJ databases">
        <authorList>
            <consortium name="DOE Joint Genome Institute"/>
            <person name="Ahrendt S."/>
            <person name="Looney B.P."/>
            <person name="Miyauchi S."/>
            <person name="Morin E."/>
            <person name="Drula E."/>
            <person name="Courty P.E."/>
            <person name="Chicoki N."/>
            <person name="Fauchery L."/>
            <person name="Kohler A."/>
            <person name="Kuo A."/>
            <person name="Labutti K."/>
            <person name="Pangilinan J."/>
            <person name="Lipzen A."/>
            <person name="Riley R."/>
            <person name="Andreopoulos W."/>
            <person name="He G."/>
            <person name="Johnson J."/>
            <person name="Barry K.W."/>
            <person name="Grigoriev I.V."/>
            <person name="Nagy L."/>
            <person name="Hibbett D."/>
            <person name="Henrissat B."/>
            <person name="Matheny P.B."/>
            <person name="Labbe J."/>
            <person name="Martin F."/>
        </authorList>
    </citation>
    <scope>NUCLEOTIDE SEQUENCE</scope>
    <source>
        <strain evidence="1">HHB10654</strain>
    </source>
</reference>
<comment type="caution">
    <text evidence="1">The sequence shown here is derived from an EMBL/GenBank/DDBJ whole genome shotgun (WGS) entry which is preliminary data.</text>
</comment>
<evidence type="ECO:0000313" key="1">
    <source>
        <dbReference type="EMBL" id="KAI0068734.1"/>
    </source>
</evidence>
<organism evidence="1 2">
    <name type="scientific">Artomyces pyxidatus</name>
    <dbReference type="NCBI Taxonomy" id="48021"/>
    <lineage>
        <taxon>Eukaryota</taxon>
        <taxon>Fungi</taxon>
        <taxon>Dikarya</taxon>
        <taxon>Basidiomycota</taxon>
        <taxon>Agaricomycotina</taxon>
        <taxon>Agaricomycetes</taxon>
        <taxon>Russulales</taxon>
        <taxon>Auriscalpiaceae</taxon>
        <taxon>Artomyces</taxon>
    </lineage>
</organism>
<keyword evidence="2" id="KW-1185">Reference proteome</keyword>
<dbReference type="Proteomes" id="UP000814140">
    <property type="component" value="Unassembled WGS sequence"/>
</dbReference>
<dbReference type="EMBL" id="MU277187">
    <property type="protein sequence ID" value="KAI0068734.1"/>
    <property type="molecule type" value="Genomic_DNA"/>
</dbReference>
<sequence length="177" mass="19792">MAVGSKLEACLPGRDDLYWRQFARRHNRVSRWLCREALFSLLPLTPFELKDLSVSAIDGLDIINARNGTTKYAPFVTFFQLQGLHASFRQVDSTYDLLLALSQSLLIYTQPAGPTATPTMTNFSVSTPTRLTDRASRMSLGLAGMPGQRLIIRADPAMTSCFDPADKELYDLWARNS</sequence>
<evidence type="ECO:0000313" key="2">
    <source>
        <dbReference type="Proteomes" id="UP000814140"/>
    </source>
</evidence>
<name>A0ACB8TJU6_9AGAM</name>